<comment type="similarity">
    <text evidence="2 8">Belongs to the glycosyltransferase 92 family.</text>
</comment>
<keyword evidence="6" id="KW-1133">Transmembrane helix</keyword>
<dbReference type="EMBL" id="VSRR010023206">
    <property type="protein sequence ID" value="MPC65316.1"/>
    <property type="molecule type" value="Genomic_DNA"/>
</dbReference>
<evidence type="ECO:0000256" key="1">
    <source>
        <dbReference type="ARBA" id="ARBA00004167"/>
    </source>
</evidence>
<dbReference type="AlphaFoldDB" id="A0A5B7H5V6"/>
<accession>A0A5B7H5V6</accession>
<evidence type="ECO:0000256" key="3">
    <source>
        <dbReference type="ARBA" id="ARBA00022676"/>
    </source>
</evidence>
<gene>
    <name evidence="9" type="ORF">E2C01_059449</name>
</gene>
<evidence type="ECO:0000256" key="7">
    <source>
        <dbReference type="ARBA" id="ARBA00023136"/>
    </source>
</evidence>
<proteinExistence type="inferred from homology"/>
<evidence type="ECO:0000256" key="6">
    <source>
        <dbReference type="ARBA" id="ARBA00022989"/>
    </source>
</evidence>
<evidence type="ECO:0000256" key="2">
    <source>
        <dbReference type="ARBA" id="ARBA00007647"/>
    </source>
</evidence>
<evidence type="ECO:0000256" key="8">
    <source>
        <dbReference type="RuleBase" id="RU366017"/>
    </source>
</evidence>
<dbReference type="EC" id="2.4.1.-" evidence="8"/>
<dbReference type="GO" id="GO:0016757">
    <property type="term" value="F:glycosyltransferase activity"/>
    <property type="evidence" value="ECO:0007669"/>
    <property type="project" value="UniProtKB-UniRule"/>
</dbReference>
<dbReference type="PANTHER" id="PTHR21461:SF83">
    <property type="entry name" value="GLYCOSYLTRANSFERASE FAMILY 92 PROTEIN"/>
    <property type="match status" value="1"/>
</dbReference>
<dbReference type="InterPro" id="IPR008166">
    <property type="entry name" value="Glyco_transf_92"/>
</dbReference>
<keyword evidence="4 8" id="KW-0808">Transferase</keyword>
<protein>
    <recommendedName>
        <fullName evidence="8">Glycosyltransferase family 92 protein</fullName>
        <ecNumber evidence="8">2.4.1.-</ecNumber>
    </recommendedName>
</protein>
<dbReference type="Proteomes" id="UP000324222">
    <property type="component" value="Unassembled WGS sequence"/>
</dbReference>
<organism evidence="9 10">
    <name type="scientific">Portunus trituberculatus</name>
    <name type="common">Swimming crab</name>
    <name type="synonym">Neptunus trituberculatus</name>
    <dbReference type="NCBI Taxonomy" id="210409"/>
    <lineage>
        <taxon>Eukaryota</taxon>
        <taxon>Metazoa</taxon>
        <taxon>Ecdysozoa</taxon>
        <taxon>Arthropoda</taxon>
        <taxon>Crustacea</taxon>
        <taxon>Multicrustacea</taxon>
        <taxon>Malacostraca</taxon>
        <taxon>Eumalacostraca</taxon>
        <taxon>Eucarida</taxon>
        <taxon>Decapoda</taxon>
        <taxon>Pleocyemata</taxon>
        <taxon>Brachyura</taxon>
        <taxon>Eubrachyura</taxon>
        <taxon>Portunoidea</taxon>
        <taxon>Portunidae</taxon>
        <taxon>Portuninae</taxon>
        <taxon>Portunus</taxon>
    </lineage>
</organism>
<evidence type="ECO:0000313" key="9">
    <source>
        <dbReference type="EMBL" id="MPC65316.1"/>
    </source>
</evidence>
<dbReference type="GO" id="GO:0005737">
    <property type="term" value="C:cytoplasm"/>
    <property type="evidence" value="ECO:0007669"/>
    <property type="project" value="TreeGrafter"/>
</dbReference>
<dbReference type="Pfam" id="PF01697">
    <property type="entry name" value="Glyco_transf_92"/>
    <property type="match status" value="1"/>
</dbReference>
<keyword evidence="10" id="KW-1185">Reference proteome</keyword>
<keyword evidence="3 8" id="KW-0328">Glycosyltransferase</keyword>
<evidence type="ECO:0000313" key="10">
    <source>
        <dbReference type="Proteomes" id="UP000324222"/>
    </source>
</evidence>
<keyword evidence="7" id="KW-0472">Membrane</keyword>
<keyword evidence="5" id="KW-0812">Transmembrane</keyword>
<name>A0A5B7H5V6_PORTR</name>
<reference evidence="9 10" key="1">
    <citation type="submission" date="2019-05" db="EMBL/GenBank/DDBJ databases">
        <title>Another draft genome of Portunus trituberculatus and its Hox gene families provides insights of decapod evolution.</title>
        <authorList>
            <person name="Jeong J.-H."/>
            <person name="Song I."/>
            <person name="Kim S."/>
            <person name="Choi T."/>
            <person name="Kim D."/>
            <person name="Ryu S."/>
            <person name="Kim W."/>
        </authorList>
    </citation>
    <scope>NUCLEOTIDE SEQUENCE [LARGE SCALE GENOMIC DNA]</scope>
    <source>
        <tissue evidence="9">Muscle</tissue>
    </source>
</reference>
<comment type="subcellular location">
    <subcellularLocation>
        <location evidence="1">Membrane</location>
        <topology evidence="1">Single-pass membrane protein</topology>
    </subcellularLocation>
</comment>
<comment type="caution">
    <text evidence="9">The sequence shown here is derived from an EMBL/GenBank/DDBJ whole genome shotgun (WGS) entry which is preliminary data.</text>
</comment>
<dbReference type="PANTHER" id="PTHR21461">
    <property type="entry name" value="GLYCOSYLTRANSFERASE FAMILY 92 PROTEIN"/>
    <property type="match status" value="1"/>
</dbReference>
<dbReference type="OrthoDB" id="2017643at2759"/>
<sequence>MYVSAMNYSASYIFSRDLSKLATLRESALFTALAVADAGEKEQLERIVMRIPNLPLNYMLDSKPVKYTKSIKCSKYPTLYDIQFNNIYWQVLHTTNGTFYLYSAFFDNRPASPEKPSVRILAMVDRVTPAVTTRCQLWYEGEKEPIVSKISEYKYIWVKSYGNYKNGILQPYLLQCIVPKDFNKRVPLSVSLVEDRCDPPKNNLRVINNLPGEGGKENFAVCVKGISGSQDNSLKMVEWLELMFLLGAHKVFLYDMGTHSNMSKIFQYYESQGKVDVRSLTLPGDQPNDSDLLDIYLKHKVINKRQNEVIPYNDCLYRNMNRYKFIVLLDTDEIIMPRTSQNWKILMEKIAPQVMSGSGHPRSSYVARHVYFLNSMQEEHGWVADVPRYMYFLQHVYRAFNYTGPGSYVKCFHDPQRIHALHNHFPISCLEGGCSHENMPTELVHLQHYRSGCKPELRKVCPLFLNHTVLEDSILRYKEPLVRGTVRTLRDLGFPVD</sequence>
<dbReference type="GO" id="GO:0016020">
    <property type="term" value="C:membrane"/>
    <property type="evidence" value="ECO:0007669"/>
    <property type="project" value="UniProtKB-SubCell"/>
</dbReference>
<evidence type="ECO:0000256" key="4">
    <source>
        <dbReference type="ARBA" id="ARBA00022679"/>
    </source>
</evidence>
<evidence type="ECO:0000256" key="5">
    <source>
        <dbReference type="ARBA" id="ARBA00022692"/>
    </source>
</evidence>